<keyword evidence="3 8" id="KW-0235">DNA replication</keyword>
<dbReference type="InterPro" id="IPR027417">
    <property type="entry name" value="P-loop_NTPase"/>
</dbReference>
<name>A0ABT0CF64_THEVL</name>
<dbReference type="InterPro" id="IPR001957">
    <property type="entry name" value="Chromosome_initiator_DnaA"/>
</dbReference>
<dbReference type="NCBIfam" id="TIGR00362">
    <property type="entry name" value="DnaA"/>
    <property type="match status" value="1"/>
</dbReference>
<feature type="binding site" evidence="8">
    <location>
        <position position="170"/>
    </location>
    <ligand>
        <name>ATP</name>
        <dbReference type="ChEBI" id="CHEBI:30616"/>
    </ligand>
</feature>
<accession>A0ABT0CF64</accession>
<organism evidence="14 15">
    <name type="scientific">Thermostichus vulcanus str. 'Rupite'</name>
    <dbReference type="NCBI Taxonomy" id="2813851"/>
    <lineage>
        <taxon>Bacteria</taxon>
        <taxon>Bacillati</taxon>
        <taxon>Cyanobacteriota</taxon>
        <taxon>Cyanophyceae</taxon>
        <taxon>Thermostichales</taxon>
        <taxon>Thermostichaceae</taxon>
        <taxon>Thermostichus</taxon>
    </lineage>
</organism>
<feature type="binding site" evidence="8">
    <location>
        <position position="172"/>
    </location>
    <ligand>
        <name>ATP</name>
        <dbReference type="ChEBI" id="CHEBI:30616"/>
    </ligand>
</feature>
<evidence type="ECO:0000256" key="10">
    <source>
        <dbReference type="RuleBase" id="RU000577"/>
    </source>
</evidence>
<evidence type="ECO:0000256" key="2">
    <source>
        <dbReference type="ARBA" id="ARBA00022490"/>
    </source>
</evidence>
<dbReference type="Gene3D" id="1.10.8.60">
    <property type="match status" value="1"/>
</dbReference>
<evidence type="ECO:0000256" key="8">
    <source>
        <dbReference type="HAMAP-Rule" id="MF_00377"/>
    </source>
</evidence>
<evidence type="ECO:0000256" key="3">
    <source>
        <dbReference type="ARBA" id="ARBA00022705"/>
    </source>
</evidence>
<dbReference type="SUPFAM" id="SSF52540">
    <property type="entry name" value="P-loop containing nucleoside triphosphate hydrolases"/>
    <property type="match status" value="1"/>
</dbReference>
<dbReference type="HAMAP" id="MF_00377">
    <property type="entry name" value="DnaA_bact"/>
    <property type="match status" value="1"/>
</dbReference>
<feature type="region of interest" description="Domain IV, binds dsDNA" evidence="8">
    <location>
        <begin position="343"/>
        <end position="467"/>
    </location>
</feature>
<keyword evidence="6 8" id="KW-0446">Lipid-binding</keyword>
<evidence type="ECO:0000256" key="9">
    <source>
        <dbReference type="NCBIfam" id="TIGR00362"/>
    </source>
</evidence>
<comment type="function">
    <text evidence="8 10">Plays an essential role in the initiation and regulation of chromosomal replication. ATP-DnaA binds to the origin of replication (oriC) to initiate formation of the DNA replication initiation complex once per cell cycle. Binds the DnaA box (a 9 base pair repeat at the origin) and separates the double-stranded (ds)DNA. Forms a right-handed helical filament on oriC DNA; dsDNA binds to the exterior of the filament while single-stranded (ss)DNA is stabiized in the filament's interior. The ATP-DnaA-oriC complex binds and stabilizes one strand of the AT-rich DNA unwinding element (DUE), permitting loading of DNA polymerase. After initiation quickly degrades to an ADP-DnaA complex that is not apt for DNA replication. Binds acidic phospholipids.</text>
</comment>
<gene>
    <name evidence="8 14" type="primary">dnaA</name>
    <name evidence="14" type="ORF">JX360_16195</name>
</gene>
<dbReference type="EMBL" id="JAFIRA010000064">
    <property type="protein sequence ID" value="MCJ2544427.1"/>
    <property type="molecule type" value="Genomic_DNA"/>
</dbReference>
<comment type="domain">
    <text evidence="8">Domain I is involved in oligomerization and binding regulators, domain II is flexibile and of varying length in different bacteria, domain III forms the AAA+ region, while domain IV binds dsDNA.</text>
</comment>
<evidence type="ECO:0000313" key="14">
    <source>
        <dbReference type="EMBL" id="MCJ2544427.1"/>
    </source>
</evidence>
<evidence type="ECO:0000256" key="6">
    <source>
        <dbReference type="ARBA" id="ARBA00023121"/>
    </source>
</evidence>
<dbReference type="InterPro" id="IPR024633">
    <property type="entry name" value="DnaA_N_dom"/>
</dbReference>
<keyword evidence="2 8" id="KW-0963">Cytoplasm</keyword>
<comment type="caution">
    <text evidence="14">The sequence shown here is derived from an EMBL/GenBank/DDBJ whole genome shotgun (WGS) entry which is preliminary data.</text>
</comment>
<feature type="binding site" evidence="8">
    <location>
        <position position="174"/>
    </location>
    <ligand>
        <name>ATP</name>
        <dbReference type="ChEBI" id="CHEBI:30616"/>
    </ligand>
</feature>
<dbReference type="SMART" id="SM00760">
    <property type="entry name" value="Bac_DnaA_C"/>
    <property type="match status" value="1"/>
</dbReference>
<dbReference type="CDD" id="cd06571">
    <property type="entry name" value="Bac_DnaA_C"/>
    <property type="match status" value="1"/>
</dbReference>
<protein>
    <recommendedName>
        <fullName evidence="8 9">Chromosomal replication initiator protein DnaA</fullName>
    </recommendedName>
</protein>
<sequence>MDISLDQLWDEALGHLQVQLSRPTFEAWIKTARAESLVDNRLTICTPSEWARGWLQKHYAPTITEVVQRVAGIPLQVEFSVSPHALAEEEAHSTAISSTSRSSSSLPASATLGLEVNGGLPMRAPDLNPKYSFSRFVVGANNRMAHAAALAVADKPGRAYNPLFLCGGVGLGKTHLMQAIGHYQLEADRRAKIFYVSTERFTNDLIDAIRRDGMQSFREHYRDVDVLLVDDIQFIEGKEYTQEEFFHTFNTLHESGKQIILAADRSPHLIPRLQERLCSRFSMGLIAEIQSPDIETRMAILKKKAEYEGMNLPAGVIEYIATTYTNNIRELEGALIRAVAYVSISGLPMSVETIQPILNPPTEPKEITADIVISVVCEEFGIDRDSLLGSSRKRDISQARQVAMFLMRHHTNLSLPKIGDYFGGKDHTTVLYSCEKVSQLQRESLQFDRQLQNLAERLRVTANNRDP</sequence>
<dbReference type="Pfam" id="PF11638">
    <property type="entry name" value="DnaA_N"/>
    <property type="match status" value="1"/>
</dbReference>
<dbReference type="InterPro" id="IPR018312">
    <property type="entry name" value="Chromosome_initiator_DnaA_CS"/>
</dbReference>
<dbReference type="Gene3D" id="3.30.300.180">
    <property type="match status" value="1"/>
</dbReference>
<dbReference type="InterPro" id="IPR013317">
    <property type="entry name" value="DnaA_dom"/>
</dbReference>
<keyword evidence="7 8" id="KW-0238">DNA-binding</keyword>
<feature type="region of interest" description="Domain I, interacts with DnaA modulators" evidence="8">
    <location>
        <begin position="1"/>
        <end position="90"/>
    </location>
</feature>
<dbReference type="PROSITE" id="PS01008">
    <property type="entry name" value="DNAA"/>
    <property type="match status" value="1"/>
</dbReference>
<dbReference type="Gene3D" id="3.40.50.300">
    <property type="entry name" value="P-loop containing nucleotide triphosphate hydrolases"/>
    <property type="match status" value="1"/>
</dbReference>
<feature type="domain" description="AAA+ ATPase" evidence="12">
    <location>
        <begin position="159"/>
        <end position="287"/>
    </location>
</feature>
<evidence type="ECO:0000256" key="11">
    <source>
        <dbReference type="RuleBase" id="RU004227"/>
    </source>
</evidence>
<dbReference type="SMART" id="SM00382">
    <property type="entry name" value="AAA"/>
    <property type="match status" value="1"/>
</dbReference>
<dbReference type="Pfam" id="PF08299">
    <property type="entry name" value="Bac_DnaA_C"/>
    <property type="match status" value="1"/>
</dbReference>
<dbReference type="PANTHER" id="PTHR30050:SF2">
    <property type="entry name" value="CHROMOSOMAL REPLICATION INITIATOR PROTEIN DNAA"/>
    <property type="match status" value="1"/>
</dbReference>
<evidence type="ECO:0000256" key="5">
    <source>
        <dbReference type="ARBA" id="ARBA00022840"/>
    </source>
</evidence>
<feature type="binding site" evidence="8">
    <location>
        <position position="173"/>
    </location>
    <ligand>
        <name>ATP</name>
        <dbReference type="ChEBI" id="CHEBI:30616"/>
    </ligand>
</feature>
<dbReference type="InterPro" id="IPR038454">
    <property type="entry name" value="DnaA_N_sf"/>
</dbReference>
<evidence type="ECO:0000256" key="7">
    <source>
        <dbReference type="ARBA" id="ARBA00023125"/>
    </source>
</evidence>
<reference evidence="14" key="1">
    <citation type="submission" date="2021-02" db="EMBL/GenBank/DDBJ databases">
        <title>The CRISPR/cas machinery reduction and long-range gene transfer in the hot spring cyanobacterium Synechococcus.</title>
        <authorList>
            <person name="Dvorak P."/>
            <person name="Jahodarova E."/>
            <person name="Hasler P."/>
            <person name="Poulickova A."/>
        </authorList>
    </citation>
    <scope>NUCLEOTIDE SEQUENCE</scope>
    <source>
        <strain evidence="14">Rupite</strain>
    </source>
</reference>
<comment type="subunit">
    <text evidence="8">Oligomerizes as a right-handed, spiral filament on DNA at oriC.</text>
</comment>
<dbReference type="InterPro" id="IPR013159">
    <property type="entry name" value="DnaA_C"/>
</dbReference>
<evidence type="ECO:0000259" key="13">
    <source>
        <dbReference type="SMART" id="SM00760"/>
    </source>
</evidence>
<feature type="region of interest" description="Domain III, AAA+ region" evidence="8">
    <location>
        <begin position="126"/>
        <end position="342"/>
    </location>
</feature>
<dbReference type="SUPFAM" id="SSF48295">
    <property type="entry name" value="TrpR-like"/>
    <property type="match status" value="1"/>
</dbReference>
<evidence type="ECO:0000256" key="4">
    <source>
        <dbReference type="ARBA" id="ARBA00022741"/>
    </source>
</evidence>
<proteinExistence type="inferred from homology"/>
<dbReference type="InterPro" id="IPR003593">
    <property type="entry name" value="AAA+_ATPase"/>
</dbReference>
<feature type="domain" description="Chromosomal replication initiator DnaA C-terminal" evidence="13">
    <location>
        <begin position="368"/>
        <end position="437"/>
    </location>
</feature>
<dbReference type="Proteomes" id="UP000830835">
    <property type="component" value="Unassembled WGS sequence"/>
</dbReference>
<dbReference type="PRINTS" id="PR00051">
    <property type="entry name" value="DNAA"/>
</dbReference>
<comment type="similarity">
    <text evidence="1 8 11">Belongs to the DnaA family.</text>
</comment>
<keyword evidence="4 8" id="KW-0547">Nucleotide-binding</keyword>
<evidence type="ECO:0000256" key="1">
    <source>
        <dbReference type="ARBA" id="ARBA00006583"/>
    </source>
</evidence>
<keyword evidence="15" id="KW-1185">Reference proteome</keyword>
<evidence type="ECO:0000313" key="15">
    <source>
        <dbReference type="Proteomes" id="UP000830835"/>
    </source>
</evidence>
<dbReference type="Gene3D" id="1.10.1750.10">
    <property type="match status" value="1"/>
</dbReference>
<dbReference type="InterPro" id="IPR010921">
    <property type="entry name" value="Trp_repressor/repl_initiator"/>
</dbReference>
<dbReference type="InterPro" id="IPR020591">
    <property type="entry name" value="Chromosome_initiator_DnaA-like"/>
</dbReference>
<dbReference type="PANTHER" id="PTHR30050">
    <property type="entry name" value="CHROMOSOMAL REPLICATION INITIATOR PROTEIN DNAA"/>
    <property type="match status" value="1"/>
</dbReference>
<keyword evidence="5 8" id="KW-0067">ATP-binding</keyword>
<evidence type="ECO:0000259" key="12">
    <source>
        <dbReference type="SMART" id="SM00382"/>
    </source>
</evidence>
<dbReference type="RefSeq" id="WP_244352985.1">
    <property type="nucleotide sequence ID" value="NZ_JAFIRA010000064.1"/>
</dbReference>
<comment type="subcellular location">
    <subcellularLocation>
        <location evidence="8">Cytoplasm</location>
    </subcellularLocation>
</comment>
<comment type="caution">
    <text evidence="8">Lacks conserved residue(s) required for the propagation of feature annotation.</text>
</comment>
<dbReference type="Pfam" id="PF00308">
    <property type="entry name" value="Bac_DnaA"/>
    <property type="match status" value="1"/>
</dbReference>
<dbReference type="CDD" id="cd00009">
    <property type="entry name" value="AAA"/>
    <property type="match status" value="1"/>
</dbReference>